<reference evidence="8" key="1">
    <citation type="submission" date="2018-09" db="EMBL/GenBank/DDBJ databases">
        <authorList>
            <person name="Zhu H."/>
        </authorList>
    </citation>
    <scope>NUCLEOTIDE SEQUENCE [LARGE SCALE GENOMIC DNA]</scope>
    <source>
        <strain evidence="8">K1W22B-1</strain>
    </source>
</reference>
<dbReference type="Gene3D" id="1.20.1250.20">
    <property type="entry name" value="MFS general substrate transporter like domains"/>
    <property type="match status" value="2"/>
</dbReference>
<gene>
    <name evidence="7" type="ORF">D4739_14805</name>
</gene>
<dbReference type="AlphaFoldDB" id="A0A3A5H9P2"/>
<organism evidence="7 8">
    <name type="scientific">Nocardioides cavernaquae</name>
    <dbReference type="NCBI Taxonomy" id="2321396"/>
    <lineage>
        <taxon>Bacteria</taxon>
        <taxon>Bacillati</taxon>
        <taxon>Actinomycetota</taxon>
        <taxon>Actinomycetes</taxon>
        <taxon>Propionibacteriales</taxon>
        <taxon>Nocardioidaceae</taxon>
        <taxon>Nocardioides</taxon>
    </lineage>
</organism>
<keyword evidence="8" id="KW-1185">Reference proteome</keyword>
<dbReference type="SUPFAM" id="SSF103473">
    <property type="entry name" value="MFS general substrate transporter"/>
    <property type="match status" value="1"/>
</dbReference>
<dbReference type="PANTHER" id="PTHR23518">
    <property type="entry name" value="C-METHYLTRANSFERASE"/>
    <property type="match status" value="1"/>
</dbReference>
<dbReference type="Pfam" id="PF07690">
    <property type="entry name" value="MFS_1"/>
    <property type="match status" value="1"/>
</dbReference>
<protein>
    <submittedName>
        <fullName evidence="7">MFS transporter</fullName>
    </submittedName>
</protein>
<sequence>MRRPQGPCAAFETASVVVSPRAECFGNSGDRDAREAACVTGPSRREHSASVRRLFGEPLRAPTIASTCSPGIFRPARIRIAAGRQPPTTSWSVYLTTVTKPKNTDRVRGRVAGNVVALGAVSLITDISSEMVAAILPVFLFLNLQLSPAAFGAIDGIYTGATALLRLAGGYIADRTQKRKLVAGIGYGLSALMKPALLLAGRSAALIGIVIAVDRAGKGLRTAPRDALITLSTAPEKLGRAFGVHRAMDSTGAFLGPLVAMAVLALTSDSFDAVFVTSFCIALFGVLVLVLFVRDHREPLEDAPRVDFSQVGTMVRTPAVARLLLASCILGLVTIGDGFVYLILQGREDLSIAWFPLLSVGTMAVYMLLAVPLGTLGDRIGLRTVLVGGYVALGLVYLLLVLPIHGVLSLALSVVLYGCFYAATNGVLIALAGPVIPAGLRTTGIALIQTGQALAYLVSSVAFGVAWGIWGPEAAVKVSIAAVVVGIAASWFLLRRTDERVDS</sequence>
<feature type="transmembrane region" description="Helical" evidence="5">
    <location>
        <begin position="385"/>
        <end position="404"/>
    </location>
</feature>
<dbReference type="GO" id="GO:0022857">
    <property type="term" value="F:transmembrane transporter activity"/>
    <property type="evidence" value="ECO:0007669"/>
    <property type="project" value="InterPro"/>
</dbReference>
<dbReference type="InterPro" id="IPR020846">
    <property type="entry name" value="MFS_dom"/>
</dbReference>
<feature type="domain" description="Major facilitator superfamily (MFS) profile" evidence="6">
    <location>
        <begin position="114"/>
        <end position="498"/>
    </location>
</feature>
<comment type="subcellular location">
    <subcellularLocation>
        <location evidence="1">Cell membrane</location>
        <topology evidence="1">Multi-pass membrane protein</topology>
    </subcellularLocation>
</comment>
<evidence type="ECO:0000256" key="5">
    <source>
        <dbReference type="SAM" id="Phobius"/>
    </source>
</evidence>
<feature type="transmembrane region" description="Helical" evidence="5">
    <location>
        <begin position="350"/>
        <end position="373"/>
    </location>
</feature>
<keyword evidence="4 5" id="KW-0472">Membrane</keyword>
<dbReference type="CDD" id="cd17370">
    <property type="entry name" value="MFS_MJ1317_like"/>
    <property type="match status" value="1"/>
</dbReference>
<accession>A0A3A5H9P2</accession>
<dbReference type="InterPro" id="IPR036259">
    <property type="entry name" value="MFS_trans_sf"/>
</dbReference>
<keyword evidence="3 5" id="KW-1133">Transmembrane helix</keyword>
<evidence type="ECO:0000256" key="1">
    <source>
        <dbReference type="ARBA" id="ARBA00004651"/>
    </source>
</evidence>
<dbReference type="EMBL" id="QYRP01000002">
    <property type="protein sequence ID" value="RJS47359.1"/>
    <property type="molecule type" value="Genomic_DNA"/>
</dbReference>
<feature type="transmembrane region" description="Helical" evidence="5">
    <location>
        <begin position="323"/>
        <end position="344"/>
    </location>
</feature>
<dbReference type="PANTHER" id="PTHR23518:SF2">
    <property type="entry name" value="MAJOR FACILITATOR SUPERFAMILY TRANSPORTER"/>
    <property type="match status" value="1"/>
</dbReference>
<comment type="caution">
    <text evidence="7">The sequence shown here is derived from an EMBL/GenBank/DDBJ whole genome shotgun (WGS) entry which is preliminary data.</text>
</comment>
<name>A0A3A5H9P2_9ACTN</name>
<feature type="transmembrane region" description="Helical" evidence="5">
    <location>
        <begin position="476"/>
        <end position="494"/>
    </location>
</feature>
<feature type="transmembrane region" description="Helical" evidence="5">
    <location>
        <begin position="453"/>
        <end position="470"/>
    </location>
</feature>
<keyword evidence="2 5" id="KW-0812">Transmembrane</keyword>
<evidence type="ECO:0000256" key="3">
    <source>
        <dbReference type="ARBA" id="ARBA00022989"/>
    </source>
</evidence>
<dbReference type="PROSITE" id="PS50850">
    <property type="entry name" value="MFS"/>
    <property type="match status" value="1"/>
</dbReference>
<dbReference type="OrthoDB" id="9803985at2"/>
<evidence type="ECO:0000259" key="6">
    <source>
        <dbReference type="PROSITE" id="PS50850"/>
    </source>
</evidence>
<feature type="transmembrane region" description="Helical" evidence="5">
    <location>
        <begin position="247"/>
        <end position="267"/>
    </location>
</feature>
<evidence type="ECO:0000313" key="8">
    <source>
        <dbReference type="Proteomes" id="UP000276542"/>
    </source>
</evidence>
<feature type="transmembrane region" description="Helical" evidence="5">
    <location>
        <begin position="273"/>
        <end position="293"/>
    </location>
</feature>
<dbReference type="GO" id="GO:0005886">
    <property type="term" value="C:plasma membrane"/>
    <property type="evidence" value="ECO:0007669"/>
    <property type="project" value="UniProtKB-SubCell"/>
</dbReference>
<dbReference type="InterPro" id="IPR011701">
    <property type="entry name" value="MFS"/>
</dbReference>
<evidence type="ECO:0000313" key="7">
    <source>
        <dbReference type="EMBL" id="RJS47359.1"/>
    </source>
</evidence>
<feature type="transmembrane region" description="Helical" evidence="5">
    <location>
        <begin position="115"/>
        <end position="142"/>
    </location>
</feature>
<feature type="transmembrane region" description="Helical" evidence="5">
    <location>
        <begin position="410"/>
        <end position="432"/>
    </location>
</feature>
<evidence type="ECO:0000256" key="4">
    <source>
        <dbReference type="ARBA" id="ARBA00023136"/>
    </source>
</evidence>
<proteinExistence type="predicted"/>
<evidence type="ECO:0000256" key="2">
    <source>
        <dbReference type="ARBA" id="ARBA00022692"/>
    </source>
</evidence>
<dbReference type="Proteomes" id="UP000276542">
    <property type="component" value="Unassembled WGS sequence"/>
</dbReference>